<keyword evidence="6" id="KW-1185">Reference proteome</keyword>
<dbReference type="Proteomes" id="UP000290819">
    <property type="component" value="Unassembled WGS sequence"/>
</dbReference>
<dbReference type="CDD" id="cd17264">
    <property type="entry name" value="RMtype1_S_Eco3763I-TRD2-CR2_like"/>
    <property type="match status" value="1"/>
</dbReference>
<dbReference type="Gene3D" id="3.90.220.20">
    <property type="entry name" value="DNA methylase specificity domains"/>
    <property type="match status" value="1"/>
</dbReference>
<gene>
    <name evidence="5" type="ORF">B5V03_10150</name>
</gene>
<dbReference type="PANTHER" id="PTHR43140">
    <property type="entry name" value="TYPE-1 RESTRICTION ENZYME ECOKI SPECIFICITY PROTEIN"/>
    <property type="match status" value="1"/>
</dbReference>
<dbReference type="InterPro" id="IPR051212">
    <property type="entry name" value="Type-I_RE_S_subunit"/>
</dbReference>
<dbReference type="GO" id="GO:0003677">
    <property type="term" value="F:DNA binding"/>
    <property type="evidence" value="ECO:0007669"/>
    <property type="project" value="UniProtKB-KW"/>
</dbReference>
<comment type="similarity">
    <text evidence="1">Belongs to the type-I restriction system S methylase family.</text>
</comment>
<dbReference type="GO" id="GO:0009307">
    <property type="term" value="P:DNA restriction-modification system"/>
    <property type="evidence" value="ECO:0007669"/>
    <property type="project" value="UniProtKB-KW"/>
</dbReference>
<comment type="caution">
    <text evidence="5">The sequence shown here is derived from an EMBL/GenBank/DDBJ whole genome shotgun (WGS) entry which is preliminary data.</text>
</comment>
<dbReference type="AlphaFoldDB" id="A0A4V1P6Y8"/>
<organism evidence="5 6">
    <name type="scientific">Bradyrhizobium betae</name>
    <dbReference type="NCBI Taxonomy" id="244734"/>
    <lineage>
        <taxon>Bacteria</taxon>
        <taxon>Pseudomonadati</taxon>
        <taxon>Pseudomonadota</taxon>
        <taxon>Alphaproteobacteria</taxon>
        <taxon>Hyphomicrobiales</taxon>
        <taxon>Nitrobacteraceae</taxon>
        <taxon>Bradyrhizobium</taxon>
    </lineage>
</organism>
<dbReference type="Pfam" id="PF01420">
    <property type="entry name" value="Methylase_S"/>
    <property type="match status" value="1"/>
</dbReference>
<evidence type="ECO:0000256" key="3">
    <source>
        <dbReference type="ARBA" id="ARBA00023125"/>
    </source>
</evidence>
<dbReference type="SUPFAM" id="SSF116734">
    <property type="entry name" value="DNA methylase specificity domain"/>
    <property type="match status" value="1"/>
</dbReference>
<evidence type="ECO:0000256" key="2">
    <source>
        <dbReference type="ARBA" id="ARBA00022747"/>
    </source>
</evidence>
<evidence type="ECO:0000256" key="1">
    <source>
        <dbReference type="ARBA" id="ARBA00010923"/>
    </source>
</evidence>
<dbReference type="EMBL" id="MZXW01000016">
    <property type="protein sequence ID" value="RXT49259.1"/>
    <property type="molecule type" value="Genomic_DNA"/>
</dbReference>
<dbReference type="InterPro" id="IPR044946">
    <property type="entry name" value="Restrct_endonuc_typeI_TRD_sf"/>
</dbReference>
<reference evidence="5 6" key="1">
    <citation type="submission" date="2017-03" db="EMBL/GenBank/DDBJ databases">
        <authorList>
            <person name="Safronova V.I."/>
            <person name="Sazanova A.L."/>
            <person name="Chirak E.R."/>
        </authorList>
    </citation>
    <scope>NUCLEOTIDE SEQUENCE [LARGE SCALE GENOMIC DNA]</scope>
    <source>
        <strain evidence="5 6">Opo-243</strain>
    </source>
</reference>
<protein>
    <recommendedName>
        <fullName evidence="4">Type I restriction modification DNA specificity domain-containing protein</fullName>
    </recommendedName>
</protein>
<dbReference type="PANTHER" id="PTHR43140:SF1">
    <property type="entry name" value="TYPE I RESTRICTION ENZYME ECOKI SPECIFICITY SUBUNIT"/>
    <property type="match status" value="1"/>
</dbReference>
<evidence type="ECO:0000259" key="4">
    <source>
        <dbReference type="Pfam" id="PF01420"/>
    </source>
</evidence>
<dbReference type="OrthoDB" id="164285at2"/>
<name>A0A4V1P6Y8_9BRAD</name>
<sequence length="223" mass="24751">MEIPFAIPANWRWCRFGSVVKFLNGDRGKNYPNKHEYVPVGMPWINTGHIEEDGNLDTQSMNFITRKKFDSLNGGKIQLGDLVYCLRGATIGKTAFVEPYSEGAVASSLMIVRPGPAIDRRYAYYFLVSRLGRQLIKRFDNGAAQPNLAGASVAKYVTPLPPLEIQKAIVQALDALVERRKSLEAIYYKRLEAVKDLKKSILQNAFSGALTSSPSHAAKEAAE</sequence>
<keyword evidence="3" id="KW-0238">DNA-binding</keyword>
<evidence type="ECO:0000313" key="6">
    <source>
        <dbReference type="Proteomes" id="UP000290819"/>
    </source>
</evidence>
<dbReference type="InterPro" id="IPR000055">
    <property type="entry name" value="Restrct_endonuc_typeI_TRD"/>
</dbReference>
<accession>A0A4V1P6Y8</accession>
<evidence type="ECO:0000313" key="5">
    <source>
        <dbReference type="EMBL" id="RXT49259.1"/>
    </source>
</evidence>
<feature type="domain" description="Type I restriction modification DNA specificity" evidence="4">
    <location>
        <begin position="9"/>
        <end position="183"/>
    </location>
</feature>
<proteinExistence type="inferred from homology"/>
<keyword evidence="2" id="KW-0680">Restriction system</keyword>